<evidence type="ECO:0000313" key="2">
    <source>
        <dbReference type="EMBL" id="MFC3144687.1"/>
    </source>
</evidence>
<protein>
    <recommendedName>
        <fullName evidence="4">Polyketide cyclase/dehydrase/lipid transport protein</fullName>
    </recommendedName>
</protein>
<gene>
    <name evidence="2" type="ORF">ACFOGP_18330</name>
</gene>
<accession>A0ABV7GZW7</accession>
<dbReference type="EMBL" id="JBHRTB010000010">
    <property type="protein sequence ID" value="MFC3144687.1"/>
    <property type="molecule type" value="Genomic_DNA"/>
</dbReference>
<reference evidence="3" key="1">
    <citation type="journal article" date="2019" name="Int. J. Syst. Evol. Microbiol.">
        <title>The Global Catalogue of Microorganisms (GCM) 10K type strain sequencing project: providing services to taxonomists for standard genome sequencing and annotation.</title>
        <authorList>
            <consortium name="The Broad Institute Genomics Platform"/>
            <consortium name="The Broad Institute Genome Sequencing Center for Infectious Disease"/>
            <person name="Wu L."/>
            <person name="Ma J."/>
        </authorList>
    </citation>
    <scope>NUCLEOTIDE SEQUENCE [LARGE SCALE GENOMIC DNA]</scope>
    <source>
        <strain evidence="3">KCTC 52366</strain>
    </source>
</reference>
<keyword evidence="3" id="KW-1185">Reference proteome</keyword>
<keyword evidence="1" id="KW-0732">Signal</keyword>
<sequence>MKRLAVALVAACLATATPAQERVLTPGKAAGFDGVISQCITFTRVTFAVEMCDRLSASVASLAQANDLALVDLGRTEWGFGSDVYLEPVEDTGMDYPVHLTFYIRGSDAPNSAFIWASLYKPTIGRLGPPGRLVLWEDSGLGAGDAATIRDGLTAGLAQKLAPVFEALGDGQL</sequence>
<evidence type="ECO:0000313" key="3">
    <source>
        <dbReference type="Proteomes" id="UP001595632"/>
    </source>
</evidence>
<feature type="chain" id="PRO_5046909592" description="Polyketide cyclase/dehydrase/lipid transport protein" evidence="1">
    <location>
        <begin position="22"/>
        <end position="173"/>
    </location>
</feature>
<organism evidence="2 3">
    <name type="scientific">Psychromarinibacter halotolerans</name>
    <dbReference type="NCBI Taxonomy" id="1775175"/>
    <lineage>
        <taxon>Bacteria</taxon>
        <taxon>Pseudomonadati</taxon>
        <taxon>Pseudomonadota</taxon>
        <taxon>Alphaproteobacteria</taxon>
        <taxon>Rhodobacterales</taxon>
        <taxon>Paracoccaceae</taxon>
        <taxon>Psychromarinibacter</taxon>
    </lineage>
</organism>
<evidence type="ECO:0008006" key="4">
    <source>
        <dbReference type="Google" id="ProtNLM"/>
    </source>
</evidence>
<dbReference type="Proteomes" id="UP001595632">
    <property type="component" value="Unassembled WGS sequence"/>
</dbReference>
<proteinExistence type="predicted"/>
<dbReference type="RefSeq" id="WP_275635167.1">
    <property type="nucleotide sequence ID" value="NZ_JARGYD010000021.1"/>
</dbReference>
<name>A0ABV7GZW7_9RHOB</name>
<comment type="caution">
    <text evidence="2">The sequence shown here is derived from an EMBL/GenBank/DDBJ whole genome shotgun (WGS) entry which is preliminary data.</text>
</comment>
<evidence type="ECO:0000256" key="1">
    <source>
        <dbReference type="SAM" id="SignalP"/>
    </source>
</evidence>
<feature type="signal peptide" evidence="1">
    <location>
        <begin position="1"/>
        <end position="21"/>
    </location>
</feature>